<evidence type="ECO:0000256" key="7">
    <source>
        <dbReference type="ARBA" id="ARBA00022840"/>
    </source>
</evidence>
<dbReference type="InterPro" id="IPR000806">
    <property type="entry name" value="RabGDI"/>
</dbReference>
<feature type="non-terminal residue" evidence="15">
    <location>
        <position position="1"/>
    </location>
</feature>
<dbReference type="InterPro" id="IPR027417">
    <property type="entry name" value="P-loop_NTPase"/>
</dbReference>
<dbReference type="Pfam" id="PF06470">
    <property type="entry name" value="SMC_hinge"/>
    <property type="match status" value="1"/>
</dbReference>
<dbReference type="Gene3D" id="3.30.519.10">
    <property type="entry name" value="Guanine Nucleotide Dissociation Inhibitor, domain 2"/>
    <property type="match status" value="1"/>
</dbReference>
<dbReference type="Gene3D" id="3.30.70.1620">
    <property type="match status" value="1"/>
</dbReference>
<sequence length="1651" mass="184811">MEDIAPEYDVVVLGTGLTECVLSGVLSVKGKKVLHIDRNDHYGGEAASINIEALFKKYGNDNGSEPWKKYGRPNDWNIDLVPKLLMSNGELTNILVSTDVTRYLEFKQIAGSYVQTGAGNKANVAKVPSDAAEALRSPLMGLFEKRRAKKFLEFVGAYKEEDPATHNGMNLNQSTMKEVYDKFGLEASTRDFIGHSMALYTTDDYINQKGAAKEAIERIRLYVNSMARYGKSPYIYPLYGLGELPQGFARLSAIYGGTYMLNTDVDEVLYENGKAVGIKATMKERDAEGEGMTFTTKCSKILADPSYFPNKVKPVGHLLKAICILNHPIDKTDNSDSVQLIIPQSQIGRKHDVYVAMVSWAHNVAPKGYYIAIVSTIAEGDSNHHLELQAGFDRLGKIEEKFMGPPIPIYEPLESGENDNIFISRSYDATSHFETTTDDIRDIYRRAEGHELVVEGLREGQNLVAEDASNDKMRVIEVIIDGFKSYAVRTVISGWDESFNSITGLNGSGKSNILDSICFVLGITNMTTVRAQNLQDLIYKRGQAGVTKASVTIVFDNKDKAKSPIGFEDYPTISVTRQIVLGGTSKYLINGHRAQQTTVQNLFQSVQLNINNPNFLIMQGRITKVLNMKKEEILGMVEEAAGTRMFEDRRDKAFRTMAKKEMKVQEIMELLRDEIEPKLDKLRQEKRAFLDFQQTQNDLERLTRLVVAYDYLKSKEKLRMSEKDLNDKRQRAMFLESNAEKLKNEIAFLQEDMDKVKAARDKELKKGGKFQALEDKVKEHSHELVRLTTVLDLKKSSMAEETENRAKSQATVQELSKQLEQKSHLYKQLQERYDAANAELQKQTAEVEQKEELLQTLQTGVASKEGQEGGYQGQLQDARNRLSAASTEQEQAKLKISHLEKRLKEDEPRAKKAEKENAGLLKSLDGLRSQAKELEAELANIGYEPGREEAMRKEQSQLQQRIRELKEQTDGLKRRVANIDFSYSDPTPNFDRSKVKGLVAQLFNLDKNFTQAGTALEICAGGRLYNVVVDTAQTGTQLLQNGKLKKRVTIIPLNKISAFRAASEKVGAARNMSNNKCDLALNLIGYEDEVNAAMEYVFGNTLICEDAATAKKVTFDPAVRMKSVTLEGDVYDPSGTLSGGSSPKTSGVLVTLQQLNEITRELDSRQAALHQIQSIMAQEKQKLDAARRLKQQFDLKSHEISLAEQQINGNSSSSIIQAIADTKAGIVELKQSIVEAKARQDEAAKEVKRIEKDMHDFNNNKDSKLVELQTALDKLKKSLSKNSASIRPLQQEVRDAMLEAEQCGSDLAAAQEQFQDAEVNLKTQQEELKSLMTEGQAVKNVHDYAQAQLDDERKKLSGYDTELADLEAASRSKSAQITEEALEAQKLGHQIENFAKQQQVANQTLQTMEKEHEWIADEVDSFGRPNTPYDFNGMNMAESKRSLAGLSERFQGMKKKINPKVMNMIDSVEKKEASLKNMMRTVIRDKKKIEETIAQLDEYKKEALHKTWSKVNVDFGNIFNDLLPGGNTAKLDPPEDSGDISKGLEVKVCLGKVWKQSLTELSGGQRSLIALSLILALLQYSPAPMYILDEVDAALDLSHTQNIGRLIKTRFKGSQFIVVSLKDGMFQNANKIFKTRFSDGTSVVQVLTPGD</sequence>
<dbReference type="GO" id="GO:0007076">
    <property type="term" value="P:mitotic chromosome condensation"/>
    <property type="evidence" value="ECO:0007669"/>
    <property type="project" value="UniProtKB-ARBA"/>
</dbReference>
<dbReference type="SUPFAM" id="SSF52540">
    <property type="entry name" value="P-loop containing nucleoside triphosphate hydrolases"/>
    <property type="match status" value="1"/>
</dbReference>
<feature type="domain" description="SMC hinge" evidence="14">
    <location>
        <begin position="993"/>
        <end position="1114"/>
    </location>
</feature>
<keyword evidence="8 12" id="KW-0175">Coiled coil</keyword>
<evidence type="ECO:0000256" key="11">
    <source>
        <dbReference type="ARBA" id="ARBA00023306"/>
    </source>
</evidence>
<feature type="region of interest" description="Disordered" evidence="13">
    <location>
        <begin position="861"/>
        <end position="892"/>
    </location>
</feature>
<dbReference type="Gene3D" id="3.50.50.60">
    <property type="entry name" value="FAD/NAD(P)-binding domain"/>
    <property type="match status" value="1"/>
</dbReference>
<dbReference type="GO" id="GO:0007264">
    <property type="term" value="P:small GTPase-mediated signal transduction"/>
    <property type="evidence" value="ECO:0007669"/>
    <property type="project" value="InterPro"/>
</dbReference>
<evidence type="ECO:0000256" key="5">
    <source>
        <dbReference type="ARBA" id="ARBA00022741"/>
    </source>
</evidence>
<dbReference type="SUPFAM" id="SSF75553">
    <property type="entry name" value="Smc hinge domain"/>
    <property type="match status" value="1"/>
</dbReference>
<dbReference type="FunFam" id="3.40.50.300:FF:000385">
    <property type="entry name" value="Structural maintenance of chromosomes 2"/>
    <property type="match status" value="1"/>
</dbReference>
<evidence type="ECO:0000256" key="12">
    <source>
        <dbReference type="SAM" id="Coils"/>
    </source>
</evidence>
<dbReference type="SMART" id="SM00968">
    <property type="entry name" value="SMC_hinge"/>
    <property type="match status" value="1"/>
</dbReference>
<dbReference type="InterPro" id="IPR036188">
    <property type="entry name" value="FAD/NAD-bd_sf"/>
</dbReference>
<dbReference type="InterPro" id="IPR018203">
    <property type="entry name" value="GDP_dissociation_inhibitor"/>
</dbReference>
<keyword evidence="7" id="KW-0067">ATP-binding</keyword>
<dbReference type="PRINTS" id="PR00891">
    <property type="entry name" value="RABGDIREP"/>
</dbReference>
<dbReference type="Gene3D" id="1.20.1060.20">
    <property type="match status" value="1"/>
</dbReference>
<dbReference type="GO" id="GO:0005694">
    <property type="term" value="C:chromosome"/>
    <property type="evidence" value="ECO:0007669"/>
    <property type="project" value="InterPro"/>
</dbReference>
<evidence type="ECO:0000256" key="9">
    <source>
        <dbReference type="ARBA" id="ARBA00023067"/>
    </source>
</evidence>
<dbReference type="InterPro" id="IPR003395">
    <property type="entry name" value="RecF/RecN/SMC_N"/>
</dbReference>
<dbReference type="GO" id="GO:0051301">
    <property type="term" value="P:cell division"/>
    <property type="evidence" value="ECO:0007669"/>
    <property type="project" value="UniProtKB-KW"/>
</dbReference>
<dbReference type="InterPro" id="IPR036277">
    <property type="entry name" value="SMC_hinge_sf"/>
</dbReference>
<dbReference type="FunFam" id="1.10.405.10:FF:000001">
    <property type="entry name" value="Rab GDP dissociation inhibitor"/>
    <property type="match status" value="1"/>
</dbReference>
<keyword evidence="4" id="KW-0132">Cell division</keyword>
<dbReference type="GO" id="GO:0005524">
    <property type="term" value="F:ATP binding"/>
    <property type="evidence" value="ECO:0007669"/>
    <property type="project" value="UniProtKB-KW"/>
</dbReference>
<evidence type="ECO:0000259" key="14">
    <source>
        <dbReference type="SMART" id="SM00968"/>
    </source>
</evidence>
<proteinExistence type="inferred from homology"/>
<name>A0A9P8GA18_AURME</name>
<dbReference type="InterPro" id="IPR027120">
    <property type="entry name" value="Smc2_ABC"/>
</dbReference>
<dbReference type="OrthoDB" id="10255539at2759"/>
<dbReference type="InterPro" id="IPR010935">
    <property type="entry name" value="SMC_hinge"/>
</dbReference>
<evidence type="ECO:0000313" key="16">
    <source>
        <dbReference type="Proteomes" id="UP000767238"/>
    </source>
</evidence>
<reference evidence="15" key="1">
    <citation type="journal article" date="2021" name="J Fungi (Basel)">
        <title>Virulence traits and population genomics of the black yeast Aureobasidium melanogenum.</title>
        <authorList>
            <person name="Cernosa A."/>
            <person name="Sun X."/>
            <person name="Gostincar C."/>
            <person name="Fang C."/>
            <person name="Gunde-Cimerman N."/>
            <person name="Song Z."/>
        </authorList>
    </citation>
    <scope>NUCLEOTIDE SEQUENCE</scope>
    <source>
        <strain evidence="15">EXF-8016</strain>
    </source>
</reference>
<dbReference type="PRINTS" id="PR00892">
    <property type="entry name" value="RABGDI"/>
</dbReference>
<dbReference type="Pfam" id="PF02463">
    <property type="entry name" value="SMC_N"/>
    <property type="match status" value="1"/>
</dbReference>
<evidence type="ECO:0000256" key="13">
    <source>
        <dbReference type="SAM" id="MobiDB-lite"/>
    </source>
</evidence>
<comment type="caution">
    <text evidence="15">The sequence shown here is derived from an EMBL/GenBank/DDBJ whole genome shotgun (WGS) entry which is preliminary data.</text>
</comment>
<evidence type="ECO:0000256" key="2">
    <source>
        <dbReference type="ARBA" id="ARBA00005231"/>
    </source>
</evidence>
<reference evidence="15" key="2">
    <citation type="submission" date="2021-08" db="EMBL/GenBank/DDBJ databases">
        <authorList>
            <person name="Gostincar C."/>
            <person name="Sun X."/>
            <person name="Song Z."/>
            <person name="Gunde-Cimerman N."/>
        </authorList>
    </citation>
    <scope>NUCLEOTIDE SEQUENCE</scope>
    <source>
        <strain evidence="15">EXF-8016</strain>
    </source>
</reference>
<evidence type="ECO:0000256" key="4">
    <source>
        <dbReference type="ARBA" id="ARBA00022618"/>
    </source>
</evidence>
<comment type="subcellular location">
    <subcellularLocation>
        <location evidence="1">Nucleus</location>
    </subcellularLocation>
</comment>
<gene>
    <name evidence="15" type="ORF">KCV03_g8386</name>
</gene>
<dbReference type="Proteomes" id="UP000767238">
    <property type="component" value="Unassembled WGS sequence"/>
</dbReference>
<dbReference type="SUPFAM" id="SSF51905">
    <property type="entry name" value="FAD/NAD(P)-binding domain"/>
    <property type="match status" value="2"/>
</dbReference>
<organism evidence="15 16">
    <name type="scientific">Aureobasidium melanogenum</name>
    <name type="common">Aureobasidium pullulans var. melanogenum</name>
    <dbReference type="NCBI Taxonomy" id="46634"/>
    <lineage>
        <taxon>Eukaryota</taxon>
        <taxon>Fungi</taxon>
        <taxon>Dikarya</taxon>
        <taxon>Ascomycota</taxon>
        <taxon>Pezizomycotina</taxon>
        <taxon>Dothideomycetes</taxon>
        <taxon>Dothideomycetidae</taxon>
        <taxon>Dothideales</taxon>
        <taxon>Saccotheciaceae</taxon>
        <taxon>Aureobasidium</taxon>
    </lineage>
</organism>
<evidence type="ECO:0000256" key="8">
    <source>
        <dbReference type="ARBA" id="ARBA00023054"/>
    </source>
</evidence>
<keyword evidence="10" id="KW-0539">Nucleus</keyword>
<feature type="coiled-coil region" evidence="12">
    <location>
        <begin position="718"/>
        <end position="766"/>
    </location>
</feature>
<keyword evidence="5" id="KW-0547">Nucleotide-binding</keyword>
<evidence type="ECO:0000256" key="3">
    <source>
        <dbReference type="ARBA" id="ARBA00005593"/>
    </source>
</evidence>
<feature type="coiled-coil region" evidence="12">
    <location>
        <begin position="1307"/>
        <end position="1411"/>
    </location>
</feature>
<evidence type="ECO:0000256" key="10">
    <source>
        <dbReference type="ARBA" id="ARBA00023242"/>
    </source>
</evidence>
<dbReference type="PANTHER" id="PTHR43977">
    <property type="entry name" value="STRUCTURAL MAINTENANCE OF CHROMOSOMES PROTEIN 3"/>
    <property type="match status" value="1"/>
</dbReference>
<evidence type="ECO:0000256" key="6">
    <source>
        <dbReference type="ARBA" id="ARBA00022776"/>
    </source>
</evidence>
<dbReference type="GO" id="GO:0005093">
    <property type="term" value="F:Rab GDP-dissociation inhibitor activity"/>
    <property type="evidence" value="ECO:0007669"/>
    <property type="project" value="InterPro"/>
</dbReference>
<dbReference type="FunFam" id="3.40.50.300:FF:000278">
    <property type="entry name" value="Structural maintenance of chromosomes 2"/>
    <property type="match status" value="1"/>
</dbReference>
<comment type="similarity">
    <text evidence="3">Belongs to the Rab GDI family.</text>
</comment>
<dbReference type="GO" id="GO:0005634">
    <property type="term" value="C:nucleus"/>
    <property type="evidence" value="ECO:0007669"/>
    <property type="project" value="UniProtKB-SubCell"/>
</dbReference>
<dbReference type="EMBL" id="JAHFYH010000081">
    <property type="protein sequence ID" value="KAH0214584.1"/>
    <property type="molecule type" value="Genomic_DNA"/>
</dbReference>
<keyword evidence="11" id="KW-0131">Cell cycle</keyword>
<feature type="coiled-coil region" evidence="12">
    <location>
        <begin position="1169"/>
        <end position="1196"/>
    </location>
</feature>
<protein>
    <submittedName>
        <fullName evidence="15">Nuclear condensin complex subunit Smc2</fullName>
    </submittedName>
</protein>
<keyword evidence="9" id="KW-0226">DNA condensation</keyword>
<dbReference type="Gene3D" id="3.40.50.300">
    <property type="entry name" value="P-loop containing nucleotide triphosphate hydrolases"/>
    <property type="match status" value="2"/>
</dbReference>
<evidence type="ECO:0000256" key="1">
    <source>
        <dbReference type="ARBA" id="ARBA00004123"/>
    </source>
</evidence>
<comment type="similarity">
    <text evidence="2">Belongs to the SMC family. SMC2 subfamily.</text>
</comment>
<evidence type="ECO:0000313" key="15">
    <source>
        <dbReference type="EMBL" id="KAH0214584.1"/>
    </source>
</evidence>
<dbReference type="GO" id="GO:0015031">
    <property type="term" value="P:protein transport"/>
    <property type="evidence" value="ECO:0007669"/>
    <property type="project" value="InterPro"/>
</dbReference>
<dbReference type="Gene3D" id="1.10.405.10">
    <property type="entry name" value="Guanine Nucleotide Dissociation Inhibitor, domain 1"/>
    <property type="match status" value="1"/>
</dbReference>
<dbReference type="SUPFAM" id="SSF57997">
    <property type="entry name" value="Tropomyosin"/>
    <property type="match status" value="1"/>
</dbReference>
<dbReference type="Pfam" id="PF00996">
    <property type="entry name" value="GDI"/>
    <property type="match status" value="1"/>
</dbReference>
<dbReference type="CDD" id="cd03273">
    <property type="entry name" value="ABC_SMC2_euk"/>
    <property type="match status" value="1"/>
</dbReference>
<dbReference type="GO" id="GO:0016887">
    <property type="term" value="F:ATP hydrolysis activity"/>
    <property type="evidence" value="ECO:0007669"/>
    <property type="project" value="InterPro"/>
</dbReference>
<keyword evidence="6" id="KW-0498">Mitosis</keyword>
<feature type="coiled-coil region" evidence="12">
    <location>
        <begin position="1226"/>
        <end position="1278"/>
    </location>
</feature>
<accession>A0A9P8GA18</accession>